<dbReference type="Proteomes" id="UP000287144">
    <property type="component" value="Unassembled WGS sequence"/>
</dbReference>
<dbReference type="AlphaFoldDB" id="A0A428TJY2"/>
<organism evidence="2 3">
    <name type="scientific">Fusarium oligoseptatum</name>
    <dbReference type="NCBI Taxonomy" id="2604345"/>
    <lineage>
        <taxon>Eukaryota</taxon>
        <taxon>Fungi</taxon>
        <taxon>Dikarya</taxon>
        <taxon>Ascomycota</taxon>
        <taxon>Pezizomycotina</taxon>
        <taxon>Sordariomycetes</taxon>
        <taxon>Hypocreomycetidae</taxon>
        <taxon>Hypocreales</taxon>
        <taxon>Nectriaceae</taxon>
        <taxon>Fusarium</taxon>
        <taxon>Fusarium solani species complex</taxon>
    </lineage>
</organism>
<feature type="compositionally biased region" description="Polar residues" evidence="1">
    <location>
        <begin position="137"/>
        <end position="150"/>
    </location>
</feature>
<evidence type="ECO:0000313" key="2">
    <source>
        <dbReference type="EMBL" id="RSM02358.1"/>
    </source>
</evidence>
<keyword evidence="3" id="KW-1185">Reference proteome</keyword>
<dbReference type="EMBL" id="NKCK01000076">
    <property type="protein sequence ID" value="RSM02358.1"/>
    <property type="molecule type" value="Genomic_DNA"/>
</dbReference>
<reference evidence="2 3" key="1">
    <citation type="submission" date="2017-06" db="EMBL/GenBank/DDBJ databases">
        <title>Comparative genomic analysis of Ambrosia Fusariam Clade fungi.</title>
        <authorList>
            <person name="Stajich J.E."/>
            <person name="Carrillo J."/>
            <person name="Kijimoto T."/>
            <person name="Eskalen A."/>
            <person name="O'Donnell K."/>
            <person name="Kasson M."/>
        </authorList>
    </citation>
    <scope>NUCLEOTIDE SEQUENCE [LARGE SCALE GENOMIC DNA]</scope>
    <source>
        <strain evidence="2 3">NRRL62579</strain>
    </source>
</reference>
<proteinExistence type="predicted"/>
<comment type="caution">
    <text evidence="2">The sequence shown here is derived from an EMBL/GenBank/DDBJ whole genome shotgun (WGS) entry which is preliminary data.</text>
</comment>
<feature type="compositionally biased region" description="Polar residues" evidence="1">
    <location>
        <begin position="98"/>
        <end position="110"/>
    </location>
</feature>
<name>A0A428TJY2_9HYPO</name>
<sequence length="173" mass="18937">MPPRSQSRPMTFTGQSQELAFKDAVAFDSIKTCNPYESATIDDFLLTIDQDAESGLSSQQGPFSAFPAKPTATPRMDASTPPLETFPTPIASMESDFQDGSQGQQLTIQGVSPLEPQFPGTETTSDTTQWWPFDSNLPPSSVQELDNSPSEIDPLSSPPTNRWEIKRPAILLR</sequence>
<evidence type="ECO:0000256" key="1">
    <source>
        <dbReference type="SAM" id="MobiDB-lite"/>
    </source>
</evidence>
<feature type="compositionally biased region" description="Polar residues" evidence="1">
    <location>
        <begin position="120"/>
        <end position="130"/>
    </location>
</feature>
<evidence type="ECO:0000313" key="3">
    <source>
        <dbReference type="Proteomes" id="UP000287144"/>
    </source>
</evidence>
<protein>
    <submittedName>
        <fullName evidence="2">Uncharacterized protein</fullName>
    </submittedName>
</protein>
<accession>A0A428TJY2</accession>
<feature type="region of interest" description="Disordered" evidence="1">
    <location>
        <begin position="53"/>
        <end position="173"/>
    </location>
</feature>
<dbReference type="STRING" id="1325735.A0A428TJY2"/>
<gene>
    <name evidence="2" type="ORF">CEP52_008006</name>
</gene>